<feature type="compositionally biased region" description="Acidic residues" evidence="1">
    <location>
        <begin position="132"/>
        <end position="145"/>
    </location>
</feature>
<evidence type="ECO:0000256" key="1">
    <source>
        <dbReference type="SAM" id="MobiDB-lite"/>
    </source>
</evidence>
<accession>A0A7I8VJH9</accession>
<dbReference type="EMBL" id="CAJFCJ010000006">
    <property type="protein sequence ID" value="CAD5116426.1"/>
    <property type="molecule type" value="Genomic_DNA"/>
</dbReference>
<gene>
    <name evidence="2" type="ORF">DGYR_LOCUS5063</name>
</gene>
<feature type="compositionally biased region" description="Basic and acidic residues" evidence="1">
    <location>
        <begin position="146"/>
        <end position="197"/>
    </location>
</feature>
<keyword evidence="3" id="KW-1185">Reference proteome</keyword>
<evidence type="ECO:0000313" key="3">
    <source>
        <dbReference type="Proteomes" id="UP000549394"/>
    </source>
</evidence>
<proteinExistence type="predicted"/>
<reference evidence="2 3" key="1">
    <citation type="submission" date="2020-08" db="EMBL/GenBank/DDBJ databases">
        <authorList>
            <person name="Hejnol A."/>
        </authorList>
    </citation>
    <scope>NUCLEOTIDE SEQUENCE [LARGE SCALE GENOMIC DNA]</scope>
</reference>
<feature type="region of interest" description="Disordered" evidence="1">
    <location>
        <begin position="1"/>
        <end position="24"/>
    </location>
</feature>
<organism evidence="2 3">
    <name type="scientific">Dimorphilus gyrociliatus</name>
    <dbReference type="NCBI Taxonomy" id="2664684"/>
    <lineage>
        <taxon>Eukaryota</taxon>
        <taxon>Metazoa</taxon>
        <taxon>Spiralia</taxon>
        <taxon>Lophotrochozoa</taxon>
        <taxon>Annelida</taxon>
        <taxon>Polychaeta</taxon>
        <taxon>Polychaeta incertae sedis</taxon>
        <taxon>Dinophilidae</taxon>
        <taxon>Dimorphilus</taxon>
    </lineage>
</organism>
<dbReference type="AlphaFoldDB" id="A0A7I8VJH9"/>
<feature type="region of interest" description="Disordered" evidence="1">
    <location>
        <begin position="321"/>
        <end position="341"/>
    </location>
</feature>
<sequence>MDFDNLPETPGRTPRKIVEDDFKTPAQPERILVGSQSTSKVPLKTRSNFAEPESFFKTPKVSVTRNLFPAKASSDYGYERIPREEYLKQLKDMGIILPSQMNKENVKKPRDFVPMSPEQALAKEAVKKNLFSEEEEDEEDEEEEKEKEKTERENEEKVKNKGTSRIKDGKSKKATKISETKTVERKKRENPEDRRAKLEEWKLKRALQLKQQKGKGTKTFIPSGVVHYDLSKGFITSATGTVDKKINSIPTCKSKTRRVSNKKSYEKEEAGISRRSTFTKEEAKEAINKARNAAATKSRNSSISNGKQSNVNQHLSGICKKASTSSQEKVERVGKSMKKGTASVRMPKAINPLLVRDALNKIDRRDAKGENYKSNMKANSAQTSTVKHATKTYPNASNNRTAKQIGLSRSFCNVKSKIDTGLKGRNKTAELCSSINPVDISLIEPVVSPKPSNNRIKEEDIPVDFNDFVRDMTNNEDKDMLREEEDAEKPVRFDEQETAKKDILYNITEMADTLFSRLSFNESEIVDDKQNGIEQKIKCTELLTQWKIQFDNNELSLLDAVKMLDGIERDFTEVVSSIAQFWICKSLIEQKKGDFISTVAVFENAFKAKAAPCEMLVEEISKFIRTLQINSKFQDLPEPIKKDQCLKRKSRRNDISETTIFLSSMKKYLVKDFNTPYFSRLRKSIIKKDVSKIVTPVRRSTRTSIKKLPSMLRDDDQILLNDATEVPEDAEFLDRIGYYDDKCEFD</sequence>
<name>A0A7I8VJH9_9ANNE</name>
<comment type="caution">
    <text evidence="2">The sequence shown here is derived from an EMBL/GenBank/DDBJ whole genome shotgun (WGS) entry which is preliminary data.</text>
</comment>
<feature type="region of interest" description="Disordered" evidence="1">
    <location>
        <begin position="377"/>
        <end position="398"/>
    </location>
</feature>
<evidence type="ECO:0000313" key="2">
    <source>
        <dbReference type="EMBL" id="CAD5116426.1"/>
    </source>
</evidence>
<feature type="region of interest" description="Disordered" evidence="1">
    <location>
        <begin position="101"/>
        <end position="197"/>
    </location>
</feature>
<protein>
    <submittedName>
        <fullName evidence="2">DgyrCDS5317</fullName>
    </submittedName>
</protein>
<dbReference type="Proteomes" id="UP000549394">
    <property type="component" value="Unassembled WGS sequence"/>
</dbReference>